<gene>
    <name evidence="2" type="ORF">CX676_05500</name>
</gene>
<dbReference type="OrthoDB" id="7867642at2"/>
<protein>
    <recommendedName>
        <fullName evidence="4">Succinate dehydrogenase</fullName>
    </recommendedName>
</protein>
<dbReference type="Proteomes" id="UP000234530">
    <property type="component" value="Chromosome"/>
</dbReference>
<feature type="chain" id="PRO_5014177291" description="Succinate dehydrogenase" evidence="1">
    <location>
        <begin position="20"/>
        <end position="126"/>
    </location>
</feature>
<accession>A0A2H5EWK5</accession>
<dbReference type="AlphaFoldDB" id="A0A2H5EWK5"/>
<proteinExistence type="predicted"/>
<feature type="signal peptide" evidence="1">
    <location>
        <begin position="1"/>
        <end position="19"/>
    </location>
</feature>
<evidence type="ECO:0000313" key="2">
    <source>
        <dbReference type="EMBL" id="AUH63681.1"/>
    </source>
</evidence>
<organism evidence="2 3">
    <name type="scientific">Paracoccus zhejiangensis</name>
    <dbReference type="NCBI Taxonomy" id="1077935"/>
    <lineage>
        <taxon>Bacteria</taxon>
        <taxon>Pseudomonadati</taxon>
        <taxon>Pseudomonadota</taxon>
        <taxon>Alphaproteobacteria</taxon>
        <taxon>Rhodobacterales</taxon>
        <taxon>Paracoccaceae</taxon>
        <taxon>Paracoccus</taxon>
    </lineage>
</organism>
<reference evidence="2 3" key="1">
    <citation type="journal article" date="2013" name="Antonie Van Leeuwenhoek">
        <title>Paracoccus zhejiangensis sp. nov., isolated from activated sludge in wastewater-treatment system.</title>
        <authorList>
            <person name="Wu Z.G."/>
            <person name="Zhang D.F."/>
            <person name="Liu Y.L."/>
            <person name="Wang F."/>
            <person name="Jiang X."/>
            <person name="Li C."/>
            <person name="Li S.P."/>
            <person name="Hong Q."/>
            <person name="Li W.J."/>
        </authorList>
    </citation>
    <scope>NUCLEOTIDE SEQUENCE [LARGE SCALE GENOMIC DNA]</scope>
    <source>
        <strain evidence="2 3">J6</strain>
    </source>
</reference>
<evidence type="ECO:0000313" key="3">
    <source>
        <dbReference type="Proteomes" id="UP000234530"/>
    </source>
</evidence>
<dbReference type="KEGG" id="pzh:CX676_05500"/>
<sequence length="126" mass="12545">MRSFRLPILLAAAAVAVTACVPVTPMTGQPPVTTAPPPVATTPTVLDATSRAIARTTINAEMSKRLPGANTAPYTDCVVKNATTAELIDIAQMTNAGASGAGDSVAAIVKRPATTQCIAAAAATAA</sequence>
<evidence type="ECO:0008006" key="4">
    <source>
        <dbReference type="Google" id="ProtNLM"/>
    </source>
</evidence>
<dbReference type="EMBL" id="CP025430">
    <property type="protein sequence ID" value="AUH63681.1"/>
    <property type="molecule type" value="Genomic_DNA"/>
</dbReference>
<dbReference type="RefSeq" id="WP_101751723.1">
    <property type="nucleotide sequence ID" value="NZ_CP025430.1"/>
</dbReference>
<name>A0A2H5EWK5_9RHOB</name>
<dbReference type="PROSITE" id="PS51257">
    <property type="entry name" value="PROKAR_LIPOPROTEIN"/>
    <property type="match status" value="1"/>
</dbReference>
<keyword evidence="1" id="KW-0732">Signal</keyword>
<keyword evidence="3" id="KW-1185">Reference proteome</keyword>
<evidence type="ECO:0000256" key="1">
    <source>
        <dbReference type="SAM" id="SignalP"/>
    </source>
</evidence>